<evidence type="ECO:0000256" key="1">
    <source>
        <dbReference type="ARBA" id="ARBA00006572"/>
    </source>
</evidence>
<dbReference type="Pfam" id="PF20667">
    <property type="entry name" value="Sec10_N"/>
    <property type="match status" value="1"/>
</dbReference>
<dbReference type="VEuPathDB" id="FungiDB:PSHT_06678"/>
<evidence type="ECO:0000256" key="2">
    <source>
        <dbReference type="ARBA" id="ARBA00022448"/>
    </source>
</evidence>
<accession>A0A2S4V4D8</accession>
<dbReference type="InterPro" id="IPR048625">
    <property type="entry name" value="Sec10_N"/>
</dbReference>
<feature type="region of interest" description="Disordered" evidence="5">
    <location>
        <begin position="1"/>
        <end position="20"/>
    </location>
</feature>
<evidence type="ECO:0000313" key="9">
    <source>
        <dbReference type="Proteomes" id="UP000239156"/>
    </source>
</evidence>
<dbReference type="Pfam" id="PF07393">
    <property type="entry name" value="Sec10_HB"/>
    <property type="match status" value="2"/>
</dbReference>
<dbReference type="InterPro" id="IPR048627">
    <property type="entry name" value="Sec10_HB"/>
</dbReference>
<dbReference type="GO" id="GO:0006887">
    <property type="term" value="P:exocytosis"/>
    <property type="evidence" value="ECO:0007669"/>
    <property type="project" value="UniProtKB-KW"/>
</dbReference>
<dbReference type="GO" id="GO:0006893">
    <property type="term" value="P:Golgi to plasma membrane transport"/>
    <property type="evidence" value="ECO:0007669"/>
    <property type="project" value="TreeGrafter"/>
</dbReference>
<dbReference type="Proteomes" id="UP000239156">
    <property type="component" value="Unassembled WGS sequence"/>
</dbReference>
<sequence>MLSHAKSPPNPDMADNRSDQSSSISLNTFVEPTFSVASLLAGLTEGLIKEDKESGKAFNPDPFIATLEGAIEQLLPLQDQVNQKIKTLEKDVAQKERGYRTRIDDFKTGLNVSFILLTLSMEPAFFPPRTKSEFVICLQKITHEFSGLNSKITEVGKTAIRIGEQLESIDRVRSRATEAHDIILYYNEFARGETTRLEALRKEGKEGRAKVAVIARRLLTVSRDIEGVDGSEVTKATIEKYAERFEKDMLRLFEKAYLKGEPKAMAHCAQTLLEFNGGSSCIQIYVNQHDFFISRDRIEAVDYLAEAPMWESLADPNQAAPKTEAQLAALYSDIRDQISQEAQIIEVVFPHPVVVMQVFLQRVFAQVIQSHLEKLISAAQGSSTLALLRVLALARSSTAQRTISSAQVLRSAHLHQRLMSWLVVVDDAEVETKASAGVIQTVHGALGISALSSMLDQQLDELFGQHLDNSRYVERECKSLTELYASYLLQFAKWHRATNVAKPTNTNTIFDRMVNQIASSATGPPGTTQTSGLKSLLKLSGISADDPAVPLTEERPASPELCESDGELDLDVAEKLLTWHAESVGRMIELSSPSEVPKNVFSLLKTLSESFCKAYIETALETSLAQFSSYDLKAEPSLKPMTVIRTADMAMHFVQRYVTTAIVPLAASSVNIRREMSIFNNQTLSESKIKSTHWLNICLGKQKKLDFKPKNDELDFSRNQTEACVGCSEFLNITRTVVNQSLTGKNSEIFLSEVGVVFHRWASNLFSITFVKKASVLMTNLSMFIWESFLLEHLKKFPVSAMGGLMLTKDLALYQDTIAKFNIPGLNERYEMIRELGNIFVVQPSILKSYLGESAMLGRIDGKLLRPFFLMRADYGDHSKKFWDEIVGDSKHQELGGTQVDRGLWLGITGS</sequence>
<evidence type="ECO:0000256" key="5">
    <source>
        <dbReference type="SAM" id="MobiDB-lite"/>
    </source>
</evidence>
<dbReference type="EMBL" id="PKSL01000112">
    <property type="protein sequence ID" value="POW04394.1"/>
    <property type="molecule type" value="Genomic_DNA"/>
</dbReference>
<feature type="domain" description="Exocyst complex component Sec10 N-terminal" evidence="7">
    <location>
        <begin position="138"/>
        <end position="202"/>
    </location>
</feature>
<proteinExistence type="inferred from homology"/>
<keyword evidence="2" id="KW-0813">Transport</keyword>
<keyword evidence="3" id="KW-0268">Exocytosis</keyword>
<evidence type="ECO:0000259" key="6">
    <source>
        <dbReference type="Pfam" id="PF07393"/>
    </source>
</evidence>
<dbReference type="InterPro" id="IPR009976">
    <property type="entry name" value="Sec10-like"/>
</dbReference>
<evidence type="ECO:0000256" key="4">
    <source>
        <dbReference type="ARBA" id="ARBA00023054"/>
    </source>
</evidence>
<keyword evidence="4" id="KW-0175">Coiled coil</keyword>
<dbReference type="PANTHER" id="PTHR12100:SF0">
    <property type="entry name" value="EXOCYST COMPLEX COMPONENT 5"/>
    <property type="match status" value="1"/>
</dbReference>
<comment type="caution">
    <text evidence="8">The sequence shown here is derived from an EMBL/GenBank/DDBJ whole genome shotgun (WGS) entry which is preliminary data.</text>
</comment>
<protein>
    <submittedName>
        <fullName evidence="8">Uncharacterized protein</fullName>
    </submittedName>
</protein>
<evidence type="ECO:0000259" key="7">
    <source>
        <dbReference type="Pfam" id="PF20667"/>
    </source>
</evidence>
<comment type="similarity">
    <text evidence="1">Belongs to the SEC10 family.</text>
</comment>
<dbReference type="AlphaFoldDB" id="A0A2S4V4D8"/>
<name>A0A2S4V4D8_9BASI</name>
<reference evidence="8" key="1">
    <citation type="submission" date="2017-12" db="EMBL/GenBank/DDBJ databases">
        <title>Gene loss provides genomic basis for host adaptation in cereal stripe rust fungi.</title>
        <authorList>
            <person name="Xia C."/>
        </authorList>
    </citation>
    <scope>NUCLEOTIDE SEQUENCE [LARGE SCALE GENOMIC DNA]</scope>
    <source>
        <strain evidence="8">93-210</strain>
    </source>
</reference>
<feature type="domain" description="Exocyst complex component Sec10-like alpha-helical bundle" evidence="6">
    <location>
        <begin position="788"/>
        <end position="877"/>
    </location>
</feature>
<evidence type="ECO:0000256" key="3">
    <source>
        <dbReference type="ARBA" id="ARBA00022483"/>
    </source>
</evidence>
<keyword evidence="9" id="KW-1185">Reference proteome</keyword>
<dbReference type="PANTHER" id="PTHR12100">
    <property type="entry name" value="SEC10"/>
    <property type="match status" value="1"/>
</dbReference>
<organism evidence="8 9">
    <name type="scientific">Puccinia striiformis</name>
    <dbReference type="NCBI Taxonomy" id="27350"/>
    <lineage>
        <taxon>Eukaryota</taxon>
        <taxon>Fungi</taxon>
        <taxon>Dikarya</taxon>
        <taxon>Basidiomycota</taxon>
        <taxon>Pucciniomycotina</taxon>
        <taxon>Pucciniomycetes</taxon>
        <taxon>Pucciniales</taxon>
        <taxon>Pucciniaceae</taxon>
        <taxon>Puccinia</taxon>
    </lineage>
</organism>
<evidence type="ECO:0000313" key="8">
    <source>
        <dbReference type="EMBL" id="POW04394.1"/>
    </source>
</evidence>
<dbReference type="GO" id="GO:0000145">
    <property type="term" value="C:exocyst"/>
    <property type="evidence" value="ECO:0007669"/>
    <property type="project" value="TreeGrafter"/>
</dbReference>
<dbReference type="VEuPathDB" id="FungiDB:PSTT_10414"/>
<feature type="domain" description="Exocyst complex component Sec10-like alpha-helical bundle" evidence="6">
    <location>
        <begin position="211"/>
        <end position="760"/>
    </location>
</feature>
<gene>
    <name evidence="8" type="ORF">PSTT_10414</name>
</gene>